<comment type="caution">
    <text evidence="1">The sequence shown here is derived from an EMBL/GenBank/DDBJ whole genome shotgun (WGS) entry which is preliminary data.</text>
</comment>
<organism evidence="1 2">
    <name type="scientific">Amycolatopsis suaedae</name>
    <dbReference type="NCBI Taxonomy" id="2510978"/>
    <lineage>
        <taxon>Bacteria</taxon>
        <taxon>Bacillati</taxon>
        <taxon>Actinomycetota</taxon>
        <taxon>Actinomycetes</taxon>
        <taxon>Pseudonocardiales</taxon>
        <taxon>Pseudonocardiaceae</taxon>
        <taxon>Amycolatopsis</taxon>
    </lineage>
</organism>
<evidence type="ECO:0000313" key="1">
    <source>
        <dbReference type="EMBL" id="RZQ65465.1"/>
    </source>
</evidence>
<gene>
    <name evidence="1" type="ORF">EWH70_04995</name>
</gene>
<accession>A0A4V2EML3</accession>
<evidence type="ECO:0000313" key="2">
    <source>
        <dbReference type="Proteomes" id="UP000292003"/>
    </source>
</evidence>
<keyword evidence="2" id="KW-1185">Reference proteome</keyword>
<dbReference type="OrthoDB" id="5189801at2"/>
<proteinExistence type="predicted"/>
<evidence type="ECO:0008006" key="3">
    <source>
        <dbReference type="Google" id="ProtNLM"/>
    </source>
</evidence>
<sequence length="214" mass="23019">MLLCGPDTPELPGVDLRVERVGSRPGKADVDPLLPEADHLVVVGTDADLAAVVLRLLRKERLTGTTVGYVTTDPDSAVAELWRLPVDPVRALALAVRGDVDPVPLIRDDAGGVLVGSGRIGPVRGVGYCDDDVALRGAARTVEVTPDPDGGAGLVVRVTRGLVFRRPVTFSGRAFQLGCIPAVPEYDGVRHPRPMKRWTWYRHTEDLRLVRGLA</sequence>
<name>A0A4V2EML3_9PSEU</name>
<dbReference type="Proteomes" id="UP000292003">
    <property type="component" value="Unassembled WGS sequence"/>
</dbReference>
<protein>
    <recommendedName>
        <fullName evidence="3">DAGKc domain-containing protein</fullName>
    </recommendedName>
</protein>
<dbReference type="EMBL" id="SFCC01000002">
    <property type="protein sequence ID" value="RZQ65465.1"/>
    <property type="molecule type" value="Genomic_DNA"/>
</dbReference>
<dbReference type="AlphaFoldDB" id="A0A4V2EML3"/>
<reference evidence="1 2" key="1">
    <citation type="submission" date="2019-02" db="EMBL/GenBank/DDBJ databases">
        <title>Draft genome sequence of Amycolatopsis sp. 8-3EHSu isolated from roots of Suaeda maritima.</title>
        <authorList>
            <person name="Duangmal K."/>
            <person name="Chantavorakit T."/>
        </authorList>
    </citation>
    <scope>NUCLEOTIDE SEQUENCE [LARGE SCALE GENOMIC DNA]</scope>
    <source>
        <strain evidence="1 2">8-3EHSu</strain>
    </source>
</reference>